<gene>
    <name evidence="8" type="ORF">EANT1437_LOCUS11430</name>
</gene>
<dbReference type="InterPro" id="IPR050307">
    <property type="entry name" value="Sterol_Desaturase_Related"/>
</dbReference>
<sequence>MTGNARNLIFALSIFLLCGTSMRYIHASFNTTQDSTTIENNDVYIDILERLWGEKESPQIMDLVFLGCAVLMGLELLNHMVAHSGYWIKTRLIPVRGKHLDDLRPIDKLFITINKAATAPFIYFLFRYLHNEPNVDWSIQNLTVNVFLTKAVLPLVPIFIIYDFFYTILHWFLHIKQIYGYIHKHHHIQKAPSRANVDAVNVHPIEFFLGEYNHILGIYIYCTIFGMKFHVLGAVLFLIIGGCCAGLNHTRFDTVFRIMGITLFDSKYHDVHHRIPRSNYGQYIVLWDHVFGTFRDYDENDRVNPRAQLDMTTGKSLEYAEKTTAKKL</sequence>
<comment type="subcellular location">
    <subcellularLocation>
        <location evidence="1">Membrane</location>
    </subcellularLocation>
</comment>
<keyword evidence="6" id="KW-0732">Signal</keyword>
<dbReference type="GO" id="GO:0016020">
    <property type="term" value="C:membrane"/>
    <property type="evidence" value="ECO:0007669"/>
    <property type="project" value="UniProtKB-SubCell"/>
</dbReference>
<accession>A0A7S2S2D2</accession>
<feature type="transmembrane region" description="Helical" evidence="5">
    <location>
        <begin position="146"/>
        <end position="169"/>
    </location>
</feature>
<feature type="chain" id="PRO_5031538705" description="Fatty acid hydroxylase domain-containing protein" evidence="6">
    <location>
        <begin position="28"/>
        <end position="328"/>
    </location>
</feature>
<feature type="transmembrane region" description="Helical" evidence="5">
    <location>
        <begin position="63"/>
        <end position="88"/>
    </location>
</feature>
<evidence type="ECO:0000256" key="2">
    <source>
        <dbReference type="ARBA" id="ARBA00022692"/>
    </source>
</evidence>
<evidence type="ECO:0000313" key="8">
    <source>
        <dbReference type="EMBL" id="CAD9687432.1"/>
    </source>
</evidence>
<dbReference type="PANTHER" id="PTHR11863">
    <property type="entry name" value="STEROL DESATURASE"/>
    <property type="match status" value="1"/>
</dbReference>
<keyword evidence="4 5" id="KW-0472">Membrane</keyword>
<protein>
    <recommendedName>
        <fullName evidence="7">Fatty acid hydroxylase domain-containing protein</fullName>
    </recommendedName>
</protein>
<dbReference type="GO" id="GO:0005506">
    <property type="term" value="F:iron ion binding"/>
    <property type="evidence" value="ECO:0007669"/>
    <property type="project" value="InterPro"/>
</dbReference>
<keyword evidence="3 5" id="KW-1133">Transmembrane helix</keyword>
<dbReference type="Pfam" id="PF04116">
    <property type="entry name" value="FA_hydroxylase"/>
    <property type="match status" value="1"/>
</dbReference>
<evidence type="ECO:0000256" key="6">
    <source>
        <dbReference type="SAM" id="SignalP"/>
    </source>
</evidence>
<organism evidence="8">
    <name type="scientific">Eucampia antarctica</name>
    <dbReference type="NCBI Taxonomy" id="49252"/>
    <lineage>
        <taxon>Eukaryota</taxon>
        <taxon>Sar</taxon>
        <taxon>Stramenopiles</taxon>
        <taxon>Ochrophyta</taxon>
        <taxon>Bacillariophyta</taxon>
        <taxon>Mediophyceae</taxon>
        <taxon>Biddulphiophycidae</taxon>
        <taxon>Hemiaulales</taxon>
        <taxon>Hemiaulaceae</taxon>
        <taxon>Eucampia</taxon>
    </lineage>
</organism>
<evidence type="ECO:0000256" key="5">
    <source>
        <dbReference type="SAM" id="Phobius"/>
    </source>
</evidence>
<evidence type="ECO:0000259" key="7">
    <source>
        <dbReference type="Pfam" id="PF04116"/>
    </source>
</evidence>
<proteinExistence type="predicted"/>
<evidence type="ECO:0000256" key="3">
    <source>
        <dbReference type="ARBA" id="ARBA00022989"/>
    </source>
</evidence>
<dbReference type="AlphaFoldDB" id="A0A7S2S2D2"/>
<dbReference type="InterPro" id="IPR006694">
    <property type="entry name" value="Fatty_acid_hydroxylase"/>
</dbReference>
<dbReference type="GO" id="GO:0008610">
    <property type="term" value="P:lipid biosynthetic process"/>
    <property type="evidence" value="ECO:0007669"/>
    <property type="project" value="InterPro"/>
</dbReference>
<reference evidence="8" key="1">
    <citation type="submission" date="2021-01" db="EMBL/GenBank/DDBJ databases">
        <authorList>
            <person name="Corre E."/>
            <person name="Pelletier E."/>
            <person name="Niang G."/>
            <person name="Scheremetjew M."/>
            <person name="Finn R."/>
            <person name="Kale V."/>
            <person name="Holt S."/>
            <person name="Cochrane G."/>
            <person name="Meng A."/>
            <person name="Brown T."/>
            <person name="Cohen L."/>
        </authorList>
    </citation>
    <scope>NUCLEOTIDE SEQUENCE</scope>
    <source>
        <strain evidence="8">CCMP1452</strain>
    </source>
</reference>
<feature type="transmembrane region" description="Helical" evidence="5">
    <location>
        <begin position="218"/>
        <end position="240"/>
    </location>
</feature>
<feature type="domain" description="Fatty acid hydroxylase" evidence="7">
    <location>
        <begin position="158"/>
        <end position="293"/>
    </location>
</feature>
<keyword evidence="2 5" id="KW-0812">Transmembrane</keyword>
<evidence type="ECO:0000256" key="1">
    <source>
        <dbReference type="ARBA" id="ARBA00004370"/>
    </source>
</evidence>
<evidence type="ECO:0000256" key="4">
    <source>
        <dbReference type="ARBA" id="ARBA00023136"/>
    </source>
</evidence>
<feature type="signal peptide" evidence="6">
    <location>
        <begin position="1"/>
        <end position="27"/>
    </location>
</feature>
<dbReference type="EMBL" id="HBHI01022218">
    <property type="protein sequence ID" value="CAD9687432.1"/>
    <property type="molecule type" value="Transcribed_RNA"/>
</dbReference>
<dbReference type="GO" id="GO:0016491">
    <property type="term" value="F:oxidoreductase activity"/>
    <property type="evidence" value="ECO:0007669"/>
    <property type="project" value="InterPro"/>
</dbReference>
<name>A0A7S2S2D2_9STRA</name>